<comment type="cofactor">
    <cofactor evidence="1 7">
        <name>pyridoxal 5'-phosphate</name>
        <dbReference type="ChEBI" id="CHEBI:597326"/>
    </cofactor>
</comment>
<reference evidence="10 11" key="1">
    <citation type="submission" date="2019-07" db="EMBL/GenBank/DDBJ databases">
        <title>Whole genome shotgun sequence of Rhodospirillum oryzae NBRC 107573.</title>
        <authorList>
            <person name="Hosoyama A."/>
            <person name="Uohara A."/>
            <person name="Ohji S."/>
            <person name="Ichikawa N."/>
        </authorList>
    </citation>
    <scope>NUCLEOTIDE SEQUENCE [LARGE SCALE GENOMIC DNA]</scope>
    <source>
        <strain evidence="10 11">NBRC 107573</strain>
    </source>
</reference>
<keyword evidence="11" id="KW-1185">Reference proteome</keyword>
<dbReference type="GO" id="GO:0030170">
    <property type="term" value="F:pyridoxal phosphate binding"/>
    <property type="evidence" value="ECO:0007669"/>
    <property type="project" value="UniProtKB-UniRule"/>
</dbReference>
<dbReference type="RefSeq" id="WP_147162487.1">
    <property type="nucleotide sequence ID" value="NZ_BJZO01000009.1"/>
</dbReference>
<evidence type="ECO:0000313" key="10">
    <source>
        <dbReference type="EMBL" id="GEO80426.1"/>
    </source>
</evidence>
<dbReference type="PROSITE" id="PS00595">
    <property type="entry name" value="AA_TRANSFER_CLASS_5"/>
    <property type="match status" value="1"/>
</dbReference>
<evidence type="ECO:0000256" key="8">
    <source>
        <dbReference type="RuleBase" id="RU004506"/>
    </source>
</evidence>
<sequence>MMTTTGGSSPASNPTSFDVEAARADFPVFQKKVHGSKPIIYLDSGASAQKPRAVIDTMVQMMEGEYANVHRGTYWLSERATVRYEQARETVRRFVNAARPEEIVFTMGATDAINLVAQTHGRAHLGPGDAVLITEMEHHSNIVPWQMLRDEKGVTLKVCPITDEGALDLEAFDRLMTPEVKLVAFTQTSNVLGTVPPARRLIDRAHAQGALVLMDGCQGVVHGGVDVQALDVDFYVFSGHKLYGPTGIGVLYARHALLEAMPPWRGGGDMIASVSFERSEWAAPPAKFEAGTPNIVQAIGLAAAIDYVTGLGQAAIAAHEADLLTYAVQALSSVPGLRLYGTAPGKVAVISFTLDCAHPHDMATVLDQSGVCIRVGHHCAQPLMGRLGVSATARASLGLYNTRADIDALVRGLETVRSFFA</sequence>
<comment type="similarity">
    <text evidence="2 8">Belongs to the class-V pyridoxal-phosphate-dependent aminotransferase family. Csd subfamily.</text>
</comment>
<evidence type="ECO:0000256" key="7">
    <source>
        <dbReference type="RuleBase" id="RU004504"/>
    </source>
</evidence>
<keyword evidence="4 8" id="KW-0808">Transferase</keyword>
<evidence type="ECO:0000256" key="2">
    <source>
        <dbReference type="ARBA" id="ARBA00010447"/>
    </source>
</evidence>
<dbReference type="OrthoDB" id="9804366at2"/>
<dbReference type="CDD" id="cd06453">
    <property type="entry name" value="SufS_like"/>
    <property type="match status" value="1"/>
</dbReference>
<proteinExistence type="inferred from homology"/>
<dbReference type="InterPro" id="IPR020578">
    <property type="entry name" value="Aminotrans_V_PyrdxlP_BS"/>
</dbReference>
<gene>
    <name evidence="10" type="ORF">ROR02_05570</name>
</gene>
<dbReference type="InterPro" id="IPR015421">
    <property type="entry name" value="PyrdxlP-dep_Trfase_major"/>
</dbReference>
<dbReference type="GO" id="GO:0031071">
    <property type="term" value="F:cysteine desulfurase activity"/>
    <property type="evidence" value="ECO:0007669"/>
    <property type="project" value="UniProtKB-UniRule"/>
</dbReference>
<dbReference type="EMBL" id="BJZO01000009">
    <property type="protein sequence ID" value="GEO80426.1"/>
    <property type="molecule type" value="Genomic_DNA"/>
</dbReference>
<dbReference type="PANTHER" id="PTHR43586">
    <property type="entry name" value="CYSTEINE DESULFURASE"/>
    <property type="match status" value="1"/>
</dbReference>
<dbReference type="PANTHER" id="PTHR43586:SF8">
    <property type="entry name" value="CYSTEINE DESULFURASE 1, CHLOROPLASTIC"/>
    <property type="match status" value="1"/>
</dbReference>
<organism evidence="10 11">
    <name type="scientific">Pararhodospirillum oryzae</name>
    <dbReference type="NCBI Taxonomy" id="478448"/>
    <lineage>
        <taxon>Bacteria</taxon>
        <taxon>Pseudomonadati</taxon>
        <taxon>Pseudomonadota</taxon>
        <taxon>Alphaproteobacteria</taxon>
        <taxon>Rhodospirillales</taxon>
        <taxon>Rhodospirillaceae</taxon>
        <taxon>Pararhodospirillum</taxon>
    </lineage>
</organism>
<dbReference type="AlphaFoldDB" id="A0A512H4P0"/>
<dbReference type="InterPro" id="IPR015422">
    <property type="entry name" value="PyrdxlP-dep_Trfase_small"/>
</dbReference>
<comment type="catalytic activity">
    <reaction evidence="6 8">
        <text>(sulfur carrier)-H + L-cysteine = (sulfur carrier)-SH + L-alanine</text>
        <dbReference type="Rhea" id="RHEA:43892"/>
        <dbReference type="Rhea" id="RHEA-COMP:14737"/>
        <dbReference type="Rhea" id="RHEA-COMP:14739"/>
        <dbReference type="ChEBI" id="CHEBI:29917"/>
        <dbReference type="ChEBI" id="CHEBI:35235"/>
        <dbReference type="ChEBI" id="CHEBI:57972"/>
        <dbReference type="ChEBI" id="CHEBI:64428"/>
        <dbReference type="EC" id="2.8.1.7"/>
    </reaction>
</comment>
<comment type="function">
    <text evidence="8">Catalyzes the removal of elemental sulfur and selenium atoms from L-cysteine, L-cystine, L-selenocysteine, and L-selenocystine to produce L-alanine.</text>
</comment>
<accession>A0A512H4P0</accession>
<dbReference type="InterPro" id="IPR010970">
    <property type="entry name" value="Cys_dSase_SufS"/>
</dbReference>
<name>A0A512H4P0_9PROT</name>
<dbReference type="Pfam" id="PF00266">
    <property type="entry name" value="Aminotran_5"/>
    <property type="match status" value="1"/>
</dbReference>
<dbReference type="Proteomes" id="UP000321567">
    <property type="component" value="Unassembled WGS sequence"/>
</dbReference>
<evidence type="ECO:0000256" key="5">
    <source>
        <dbReference type="ARBA" id="ARBA00022898"/>
    </source>
</evidence>
<evidence type="ECO:0000259" key="9">
    <source>
        <dbReference type="Pfam" id="PF00266"/>
    </source>
</evidence>
<evidence type="ECO:0000256" key="1">
    <source>
        <dbReference type="ARBA" id="ARBA00001933"/>
    </source>
</evidence>
<dbReference type="Gene3D" id="3.90.1150.10">
    <property type="entry name" value="Aspartate Aminotransferase, domain 1"/>
    <property type="match status" value="1"/>
</dbReference>
<dbReference type="NCBIfam" id="TIGR01979">
    <property type="entry name" value="sufS"/>
    <property type="match status" value="1"/>
</dbReference>
<dbReference type="Gene3D" id="3.40.640.10">
    <property type="entry name" value="Type I PLP-dependent aspartate aminotransferase-like (Major domain)"/>
    <property type="match status" value="1"/>
</dbReference>
<comment type="caution">
    <text evidence="10">The sequence shown here is derived from an EMBL/GenBank/DDBJ whole genome shotgun (WGS) entry which is preliminary data.</text>
</comment>
<dbReference type="EC" id="2.8.1.7" evidence="3 8"/>
<evidence type="ECO:0000313" key="11">
    <source>
        <dbReference type="Proteomes" id="UP000321567"/>
    </source>
</evidence>
<dbReference type="InterPro" id="IPR015424">
    <property type="entry name" value="PyrdxlP-dep_Trfase"/>
</dbReference>
<dbReference type="GO" id="GO:0006534">
    <property type="term" value="P:cysteine metabolic process"/>
    <property type="evidence" value="ECO:0007669"/>
    <property type="project" value="UniProtKB-UniRule"/>
</dbReference>
<evidence type="ECO:0000256" key="6">
    <source>
        <dbReference type="ARBA" id="ARBA00050776"/>
    </source>
</evidence>
<feature type="domain" description="Aminotransferase class V" evidence="9">
    <location>
        <begin position="40"/>
        <end position="409"/>
    </location>
</feature>
<dbReference type="InterPro" id="IPR000192">
    <property type="entry name" value="Aminotrans_V_dom"/>
</dbReference>
<dbReference type="SUPFAM" id="SSF53383">
    <property type="entry name" value="PLP-dependent transferases"/>
    <property type="match status" value="1"/>
</dbReference>
<keyword evidence="5 8" id="KW-0663">Pyridoxal phosphate</keyword>
<protein>
    <recommendedName>
        <fullName evidence="3 8">Cysteine desulfurase</fullName>
        <ecNumber evidence="3 8">2.8.1.7</ecNumber>
    </recommendedName>
</protein>
<evidence type="ECO:0000256" key="4">
    <source>
        <dbReference type="ARBA" id="ARBA00022679"/>
    </source>
</evidence>
<evidence type="ECO:0000256" key="3">
    <source>
        <dbReference type="ARBA" id="ARBA00012239"/>
    </source>
</evidence>